<accession>A0ABN8M350</accession>
<name>A0ABN8M350_9CNID</name>
<evidence type="ECO:0000313" key="5">
    <source>
        <dbReference type="Proteomes" id="UP001159427"/>
    </source>
</evidence>
<organism evidence="4 5">
    <name type="scientific">Porites evermanni</name>
    <dbReference type="NCBI Taxonomy" id="104178"/>
    <lineage>
        <taxon>Eukaryota</taxon>
        <taxon>Metazoa</taxon>
        <taxon>Cnidaria</taxon>
        <taxon>Anthozoa</taxon>
        <taxon>Hexacorallia</taxon>
        <taxon>Scleractinia</taxon>
        <taxon>Fungiina</taxon>
        <taxon>Poritidae</taxon>
        <taxon>Porites</taxon>
    </lineage>
</organism>
<keyword evidence="1" id="KW-0808">Transferase</keyword>
<proteinExistence type="predicted"/>
<dbReference type="Proteomes" id="UP001159427">
    <property type="component" value="Unassembled WGS sequence"/>
</dbReference>
<keyword evidence="2" id="KW-0294">Fucose metabolism</keyword>
<dbReference type="EMBL" id="CALNXI010000223">
    <property type="protein sequence ID" value="CAH3022515.1"/>
    <property type="molecule type" value="Genomic_DNA"/>
</dbReference>
<evidence type="ECO:0000256" key="2">
    <source>
        <dbReference type="ARBA" id="ARBA00023253"/>
    </source>
</evidence>
<keyword evidence="5" id="KW-1185">Reference proteome</keyword>
<evidence type="ECO:0000256" key="3">
    <source>
        <dbReference type="ARBA" id="ARBA00023277"/>
    </source>
</evidence>
<evidence type="ECO:0008006" key="6">
    <source>
        <dbReference type="Google" id="ProtNLM"/>
    </source>
</evidence>
<dbReference type="PANTHER" id="PTHR13398:SF0">
    <property type="entry name" value="GDP-FUCOSE PROTEIN O-FUCOSYLTRANSFERASE 2"/>
    <property type="match status" value="1"/>
</dbReference>
<dbReference type="Gene3D" id="3.40.50.11350">
    <property type="match status" value="1"/>
</dbReference>
<reference evidence="4 5" key="1">
    <citation type="submission" date="2022-05" db="EMBL/GenBank/DDBJ databases">
        <authorList>
            <consortium name="Genoscope - CEA"/>
            <person name="William W."/>
        </authorList>
    </citation>
    <scope>NUCLEOTIDE SEQUENCE [LARGE SCALE GENOMIC DNA]</scope>
</reference>
<sequence>QNNASHLERKNAKFYIAFRYFEQLSMATNNLIALTALASYSGHQIVVPFVNNSMFFGHKVSSDDTQTLALYYNLSAFNNTLRSHGYSTLVSWERFQNVCRDKLDLLIRFSHGEEASRRQQTTELQGFQTRFGFNISKTVRVDSGMLRSVESFLDKVVNGSTCIGIQQWRGNGTGLNRAFFALPNNIYPSLSKSHLSFNEKLLEIADDFINKTLGSNYISLHMRTEGILKRSGGNFTTLVNCIKKQVSLVKNIGARHPNYNKLFVAADFKAFGSQSRWVSEASSRASLLLNHLNELFQKIIFFQPHFYNLRDNGAVAIVEMAVLASGKQLFLTGGGSFEYFIRTQFMKRSPNGYDKVHGVCMS</sequence>
<evidence type="ECO:0000313" key="4">
    <source>
        <dbReference type="EMBL" id="CAH3022515.1"/>
    </source>
</evidence>
<feature type="non-terminal residue" evidence="4">
    <location>
        <position position="1"/>
    </location>
</feature>
<comment type="caution">
    <text evidence="4">The sequence shown here is derived from an EMBL/GenBank/DDBJ whole genome shotgun (WGS) entry which is preliminary data.</text>
</comment>
<dbReference type="PANTHER" id="PTHR13398">
    <property type="entry name" value="GDP-FUCOSE PROTEIN O-FUCOSYLTRANSFERASE 2"/>
    <property type="match status" value="1"/>
</dbReference>
<evidence type="ECO:0000256" key="1">
    <source>
        <dbReference type="ARBA" id="ARBA00022679"/>
    </source>
</evidence>
<dbReference type="InterPro" id="IPR045130">
    <property type="entry name" value="OFUT2-like"/>
</dbReference>
<protein>
    <recommendedName>
        <fullName evidence="6">O-fucosyltransferase family protein</fullName>
    </recommendedName>
</protein>
<gene>
    <name evidence="4" type="ORF">PEVE_00015859</name>
</gene>
<keyword evidence="3" id="KW-0119">Carbohydrate metabolism</keyword>